<dbReference type="AlphaFoldDB" id="A0A835Q8U9"/>
<evidence type="ECO:0000313" key="2">
    <source>
        <dbReference type="EMBL" id="KAG0468591.1"/>
    </source>
</evidence>
<reference evidence="2 3" key="1">
    <citation type="journal article" date="2020" name="Nat. Food">
        <title>A phased Vanilla planifolia genome enables genetic improvement of flavour and production.</title>
        <authorList>
            <person name="Hasing T."/>
            <person name="Tang H."/>
            <person name="Brym M."/>
            <person name="Khazi F."/>
            <person name="Huang T."/>
            <person name="Chambers A.H."/>
        </authorList>
    </citation>
    <scope>NUCLEOTIDE SEQUENCE [LARGE SCALE GENOMIC DNA]</scope>
    <source>
        <tissue evidence="2">Leaf</tissue>
    </source>
</reference>
<sequence length="125" mass="14451">MAEQELQRQIEQGRRIDTNRISESSSDLFEIDSVCFGRQHRLEHGDRQRSERVGGLRSEREIGGHRRNRSRGPRSVRRRVCCSGDVRARRRYGSPVPVRGEIRVPAAGGERRRCTSVQLRRRGTT</sequence>
<proteinExistence type="predicted"/>
<feature type="region of interest" description="Disordered" evidence="1">
    <location>
        <begin position="43"/>
        <end position="78"/>
    </location>
</feature>
<accession>A0A835Q8U9</accession>
<comment type="caution">
    <text evidence="2">The sequence shown here is derived from an EMBL/GenBank/DDBJ whole genome shotgun (WGS) entry which is preliminary data.</text>
</comment>
<feature type="compositionally biased region" description="Basic and acidic residues" evidence="1">
    <location>
        <begin position="43"/>
        <end position="64"/>
    </location>
</feature>
<organism evidence="2 3">
    <name type="scientific">Vanilla planifolia</name>
    <name type="common">Vanilla</name>
    <dbReference type="NCBI Taxonomy" id="51239"/>
    <lineage>
        <taxon>Eukaryota</taxon>
        <taxon>Viridiplantae</taxon>
        <taxon>Streptophyta</taxon>
        <taxon>Embryophyta</taxon>
        <taxon>Tracheophyta</taxon>
        <taxon>Spermatophyta</taxon>
        <taxon>Magnoliopsida</taxon>
        <taxon>Liliopsida</taxon>
        <taxon>Asparagales</taxon>
        <taxon>Orchidaceae</taxon>
        <taxon>Vanilloideae</taxon>
        <taxon>Vanilleae</taxon>
        <taxon>Vanilla</taxon>
    </lineage>
</organism>
<evidence type="ECO:0000256" key="1">
    <source>
        <dbReference type="SAM" id="MobiDB-lite"/>
    </source>
</evidence>
<gene>
    <name evidence="2" type="ORF">HPP92_017919</name>
</gene>
<dbReference type="EMBL" id="JADCNM010000009">
    <property type="protein sequence ID" value="KAG0468591.1"/>
    <property type="molecule type" value="Genomic_DNA"/>
</dbReference>
<feature type="compositionally biased region" description="Basic residues" evidence="1">
    <location>
        <begin position="65"/>
        <end position="78"/>
    </location>
</feature>
<protein>
    <submittedName>
        <fullName evidence="2">Uncharacterized protein</fullName>
    </submittedName>
</protein>
<evidence type="ECO:0000313" key="3">
    <source>
        <dbReference type="Proteomes" id="UP000639772"/>
    </source>
</evidence>
<dbReference type="Proteomes" id="UP000639772">
    <property type="component" value="Chromosome 9"/>
</dbReference>
<name>A0A835Q8U9_VANPL</name>